<evidence type="ECO:0000256" key="2">
    <source>
        <dbReference type="ARBA" id="ARBA00011044"/>
    </source>
</evidence>
<evidence type="ECO:0000256" key="6">
    <source>
        <dbReference type="ARBA" id="ARBA00023125"/>
    </source>
</evidence>
<organism evidence="11">
    <name type="scientific">marine sediment metagenome</name>
    <dbReference type="NCBI Taxonomy" id="412755"/>
    <lineage>
        <taxon>unclassified sequences</taxon>
        <taxon>metagenomes</taxon>
        <taxon>ecological metagenomes</taxon>
    </lineage>
</organism>
<dbReference type="Pfam" id="PF12323">
    <property type="entry name" value="HTH_OrfB_IS605"/>
    <property type="match status" value="1"/>
</dbReference>
<evidence type="ECO:0000256" key="5">
    <source>
        <dbReference type="ARBA" id="ARBA00022833"/>
    </source>
</evidence>
<feature type="domain" description="Cas12f1-like TNB" evidence="9">
    <location>
        <begin position="285"/>
        <end position="352"/>
    </location>
</feature>
<dbReference type="NCBIfam" id="TIGR01766">
    <property type="entry name" value="IS200/IS605 family accessory protein TnpB-like domain"/>
    <property type="match status" value="1"/>
</dbReference>
<proteinExistence type="inferred from homology"/>
<keyword evidence="7" id="KW-0233">DNA recombination</keyword>
<evidence type="ECO:0000256" key="7">
    <source>
        <dbReference type="ARBA" id="ARBA00023172"/>
    </source>
</evidence>
<name>X1LFG1_9ZZZZ</name>
<dbReference type="GO" id="GO:0032196">
    <property type="term" value="P:transposition"/>
    <property type="evidence" value="ECO:0007669"/>
    <property type="project" value="UniProtKB-KW"/>
</dbReference>
<dbReference type="GO" id="GO:0006310">
    <property type="term" value="P:DNA recombination"/>
    <property type="evidence" value="ECO:0007669"/>
    <property type="project" value="UniProtKB-KW"/>
</dbReference>
<comment type="caution">
    <text evidence="11">The sequence shown here is derived from an EMBL/GenBank/DDBJ whole genome shotgun (WGS) entry which is preliminary data.</text>
</comment>
<accession>X1LFG1</accession>
<dbReference type="EMBL" id="BARV01000668">
    <property type="protein sequence ID" value="GAI01130.1"/>
    <property type="molecule type" value="Genomic_DNA"/>
</dbReference>
<comment type="similarity">
    <text evidence="2">In the N-terminal section; belongs to the transposase 2 family.</text>
</comment>
<feature type="domain" description="Transposase putative helix-turn-helix" evidence="10">
    <location>
        <begin position="2"/>
        <end position="42"/>
    </location>
</feature>
<dbReference type="InterPro" id="IPR010095">
    <property type="entry name" value="Cas12f1-like_TNB"/>
</dbReference>
<feature type="domain" description="Probable transposase IS891/IS1136/IS1341" evidence="8">
    <location>
        <begin position="171"/>
        <end position="273"/>
    </location>
</feature>
<evidence type="ECO:0000259" key="9">
    <source>
        <dbReference type="Pfam" id="PF07282"/>
    </source>
</evidence>
<evidence type="ECO:0000313" key="11">
    <source>
        <dbReference type="EMBL" id="GAI01130.1"/>
    </source>
</evidence>
<evidence type="ECO:0000256" key="1">
    <source>
        <dbReference type="ARBA" id="ARBA00008761"/>
    </source>
</evidence>
<keyword evidence="5" id="KW-0862">Zinc</keyword>
<evidence type="ECO:0008006" key="12">
    <source>
        <dbReference type="Google" id="ProtNLM"/>
    </source>
</evidence>
<evidence type="ECO:0000256" key="3">
    <source>
        <dbReference type="ARBA" id="ARBA00022578"/>
    </source>
</evidence>
<gene>
    <name evidence="11" type="ORF">S06H3_02325</name>
</gene>
<dbReference type="Pfam" id="PF01385">
    <property type="entry name" value="OrfB_IS605"/>
    <property type="match status" value="1"/>
</dbReference>
<dbReference type="InterPro" id="IPR001959">
    <property type="entry name" value="Transposase"/>
</dbReference>
<dbReference type="InterPro" id="IPR021027">
    <property type="entry name" value="Transposase_put_HTH"/>
</dbReference>
<dbReference type="GO" id="GO:0003677">
    <property type="term" value="F:DNA binding"/>
    <property type="evidence" value="ECO:0007669"/>
    <property type="project" value="UniProtKB-KW"/>
</dbReference>
<evidence type="ECO:0000259" key="10">
    <source>
        <dbReference type="Pfam" id="PF12323"/>
    </source>
</evidence>
<comment type="similarity">
    <text evidence="1">In the C-terminal section; belongs to the transposase 35 family.</text>
</comment>
<dbReference type="GO" id="GO:0046872">
    <property type="term" value="F:metal ion binding"/>
    <property type="evidence" value="ECO:0007669"/>
    <property type="project" value="UniProtKB-KW"/>
</dbReference>
<evidence type="ECO:0000259" key="8">
    <source>
        <dbReference type="Pfam" id="PF01385"/>
    </source>
</evidence>
<dbReference type="PANTHER" id="PTHR30405:SF25">
    <property type="entry name" value="RNA-GUIDED DNA ENDONUCLEASE INSQ-RELATED"/>
    <property type="match status" value="1"/>
</dbReference>
<evidence type="ECO:0000256" key="4">
    <source>
        <dbReference type="ARBA" id="ARBA00022723"/>
    </source>
</evidence>
<dbReference type="InterPro" id="IPR051399">
    <property type="entry name" value="RNA-guided_DNA_endo/Transpos"/>
</dbReference>
<keyword evidence="4" id="KW-0479">Metal-binding</keyword>
<sequence length="393" mass="46087">MQSYKFRLQPNKEQRKKLDNMFGCSRFVWNYFLDLNNKIYLEAKEKDLKKKHLNYYDCANKLTGLKKENEWLKEANSQALQQTLKDLDAAYNRFFQKKSGFPKFKSKKNNQSFRVPQFFELKGNHSCFPKFKEGIKTVVHRKVEGNIRYATIIKTKTNKYFVSITNDFEVKKKRISNNSVGLDLGIKDLVVASDGQKYNLKINEDNIKFLHKQISKKKKGSKNRKKAILKLAKRYEKIDNQKQDFQHKLSDKICKENKLIAIEDLNITGMLKNHCLAKSMSNQSWYSFTTKIEYKSKRYGGEVVKTKRFYPSSKTCNHCGYINQALELKDREWECPKCKTILDRDINASKNILSQVLRELNLKGEGSTRLKPAELSSIDEAVKQEATRSLVYW</sequence>
<dbReference type="PANTHER" id="PTHR30405">
    <property type="entry name" value="TRANSPOSASE"/>
    <property type="match status" value="1"/>
</dbReference>
<reference evidence="11" key="1">
    <citation type="journal article" date="2014" name="Front. Microbiol.">
        <title>High frequency of phylogenetically diverse reductive dehalogenase-homologous genes in deep subseafloor sedimentary metagenomes.</title>
        <authorList>
            <person name="Kawai M."/>
            <person name="Futagami T."/>
            <person name="Toyoda A."/>
            <person name="Takaki Y."/>
            <person name="Nishi S."/>
            <person name="Hori S."/>
            <person name="Arai W."/>
            <person name="Tsubouchi T."/>
            <person name="Morono Y."/>
            <person name="Uchiyama I."/>
            <person name="Ito T."/>
            <person name="Fujiyama A."/>
            <person name="Inagaki F."/>
            <person name="Takami H."/>
        </authorList>
    </citation>
    <scope>NUCLEOTIDE SEQUENCE</scope>
    <source>
        <strain evidence="11">Expedition CK06-06</strain>
    </source>
</reference>
<keyword evidence="6" id="KW-0238">DNA-binding</keyword>
<keyword evidence="3" id="KW-0815">Transposition</keyword>
<protein>
    <recommendedName>
        <fullName evidence="12">Transposase</fullName>
    </recommendedName>
</protein>
<dbReference type="NCBIfam" id="NF040570">
    <property type="entry name" value="guided_TnpB"/>
    <property type="match status" value="1"/>
</dbReference>
<dbReference type="Pfam" id="PF07282">
    <property type="entry name" value="Cas12f1-like_TNB"/>
    <property type="match status" value="1"/>
</dbReference>
<dbReference type="AlphaFoldDB" id="X1LFG1"/>